<dbReference type="Pfam" id="PF01363">
    <property type="entry name" value="FYVE"/>
    <property type="match status" value="1"/>
</dbReference>
<evidence type="ECO:0000313" key="8">
    <source>
        <dbReference type="EMBL" id="CAE0629808.1"/>
    </source>
</evidence>
<reference evidence="8" key="1">
    <citation type="submission" date="2021-01" db="EMBL/GenBank/DDBJ databases">
        <authorList>
            <person name="Corre E."/>
            <person name="Pelletier E."/>
            <person name="Niang G."/>
            <person name="Scheremetjew M."/>
            <person name="Finn R."/>
            <person name="Kale V."/>
            <person name="Holt S."/>
            <person name="Cochrane G."/>
            <person name="Meng A."/>
            <person name="Brown T."/>
            <person name="Cohen L."/>
        </authorList>
    </citation>
    <scope>NUCLEOTIDE SEQUENCE</scope>
    <source>
        <strain evidence="8">CCMP3107</strain>
    </source>
</reference>
<dbReference type="InterPro" id="IPR013083">
    <property type="entry name" value="Znf_RING/FYVE/PHD"/>
</dbReference>
<evidence type="ECO:0000256" key="4">
    <source>
        <dbReference type="PROSITE-ProRule" id="PRU00322"/>
    </source>
</evidence>
<dbReference type="SUPFAM" id="SSF90209">
    <property type="entry name" value="Ran binding protein zinc finger-like"/>
    <property type="match status" value="1"/>
</dbReference>
<dbReference type="EMBL" id="HBIU01018264">
    <property type="protein sequence ID" value="CAE0629808.1"/>
    <property type="molecule type" value="Transcribed_RNA"/>
</dbReference>
<feature type="domain" description="FYVE-type" evidence="6">
    <location>
        <begin position="130"/>
        <end position="191"/>
    </location>
</feature>
<dbReference type="Gene3D" id="4.10.1060.10">
    <property type="entry name" value="Zinc finger, RanBP2-type"/>
    <property type="match status" value="1"/>
</dbReference>
<dbReference type="PANTHER" id="PTHR39490">
    <property type="entry name" value="ARRESTIN DOMAIN-CONTAINING PROTEIN D"/>
    <property type="match status" value="1"/>
</dbReference>
<dbReference type="InterPro" id="IPR000306">
    <property type="entry name" value="Znf_FYVE"/>
</dbReference>
<keyword evidence="2 4" id="KW-0863">Zinc-finger</keyword>
<evidence type="ECO:0000259" key="6">
    <source>
        <dbReference type="PROSITE" id="PS50178"/>
    </source>
</evidence>
<proteinExistence type="predicted"/>
<evidence type="ECO:0000259" key="7">
    <source>
        <dbReference type="PROSITE" id="PS50199"/>
    </source>
</evidence>
<keyword evidence="1" id="KW-0479">Metal-binding</keyword>
<organism evidence="8">
    <name type="scientific">Heterosigma akashiwo</name>
    <name type="common">Chromophytic alga</name>
    <name type="synonym">Heterosigma carterae</name>
    <dbReference type="NCBI Taxonomy" id="2829"/>
    <lineage>
        <taxon>Eukaryota</taxon>
        <taxon>Sar</taxon>
        <taxon>Stramenopiles</taxon>
        <taxon>Ochrophyta</taxon>
        <taxon>Raphidophyceae</taxon>
        <taxon>Chattonellales</taxon>
        <taxon>Chattonellaceae</taxon>
        <taxon>Heterosigma</taxon>
    </lineage>
</organism>
<dbReference type="InterPro" id="IPR017455">
    <property type="entry name" value="Znf_FYVE-rel"/>
</dbReference>
<dbReference type="AlphaFoldDB" id="A0A6V1PMW1"/>
<dbReference type="GO" id="GO:0008270">
    <property type="term" value="F:zinc ion binding"/>
    <property type="evidence" value="ECO:0007669"/>
    <property type="project" value="UniProtKB-KW"/>
</dbReference>
<dbReference type="InterPro" id="IPR001876">
    <property type="entry name" value="Znf_RanBP2"/>
</dbReference>
<evidence type="ECO:0000256" key="1">
    <source>
        <dbReference type="ARBA" id="ARBA00022723"/>
    </source>
</evidence>
<dbReference type="Gene3D" id="3.30.40.10">
    <property type="entry name" value="Zinc/RING finger domain, C3HC4 (zinc finger)"/>
    <property type="match status" value="1"/>
</dbReference>
<dbReference type="SMART" id="SM00064">
    <property type="entry name" value="FYVE"/>
    <property type="match status" value="1"/>
</dbReference>
<evidence type="ECO:0000256" key="5">
    <source>
        <dbReference type="SAM" id="MobiDB-lite"/>
    </source>
</evidence>
<sequence>MDFQQDENLFPEDFGASRPLPNAHNGQVPANQRPPAPPATGYSGASPPNMPPKANSGKWACAACTLENQAGVGACKACGTPNPNAGTGGGLSGWRGGLGAATAGLTAASRDQAFRGDPSGVGALPRWVPDEEVTHCTQCQVMFDWAVRKHHCRACGRIFCQSCSENKALLPKEFCDRDPKRVCDPCFRALQPMQDELIATMSNSIRENHIDPNNALERYLPELGQLGSADRSLLYLLLYYYIIYII</sequence>
<dbReference type="InterPro" id="IPR011011">
    <property type="entry name" value="Znf_FYVE_PHD"/>
</dbReference>
<dbReference type="InterPro" id="IPR052113">
    <property type="entry name" value="FYVE-type_Zinc_Finger"/>
</dbReference>
<feature type="domain" description="RanBP2-type" evidence="7">
    <location>
        <begin position="55"/>
        <end position="84"/>
    </location>
</feature>
<dbReference type="EMBL" id="HBIU01018265">
    <property type="protein sequence ID" value="CAE0629809.1"/>
    <property type="molecule type" value="Transcribed_RNA"/>
</dbReference>
<gene>
    <name evidence="8" type="ORF">HAKA00212_LOCUS8494</name>
    <name evidence="9" type="ORF">HAKA00212_LOCUS8495</name>
</gene>
<evidence type="ECO:0000256" key="2">
    <source>
        <dbReference type="ARBA" id="ARBA00022771"/>
    </source>
</evidence>
<dbReference type="InterPro" id="IPR036443">
    <property type="entry name" value="Znf_RanBP2_sf"/>
</dbReference>
<feature type="region of interest" description="Disordered" evidence="5">
    <location>
        <begin position="1"/>
        <end position="52"/>
    </location>
</feature>
<evidence type="ECO:0008006" key="10">
    <source>
        <dbReference type="Google" id="ProtNLM"/>
    </source>
</evidence>
<protein>
    <recommendedName>
        <fullName evidence="10">FYVE-type domain-containing protein</fullName>
    </recommendedName>
</protein>
<evidence type="ECO:0000256" key="3">
    <source>
        <dbReference type="ARBA" id="ARBA00022833"/>
    </source>
</evidence>
<keyword evidence="3" id="KW-0862">Zinc</keyword>
<dbReference type="PROSITE" id="PS50199">
    <property type="entry name" value="ZF_RANBP2_2"/>
    <property type="match status" value="1"/>
</dbReference>
<dbReference type="PROSITE" id="PS50178">
    <property type="entry name" value="ZF_FYVE"/>
    <property type="match status" value="1"/>
</dbReference>
<dbReference type="SMART" id="SM00547">
    <property type="entry name" value="ZnF_RBZ"/>
    <property type="match status" value="1"/>
</dbReference>
<name>A0A6V1PMW1_HETAK</name>
<dbReference type="PROSITE" id="PS01358">
    <property type="entry name" value="ZF_RANBP2_1"/>
    <property type="match status" value="1"/>
</dbReference>
<evidence type="ECO:0000313" key="9">
    <source>
        <dbReference type="EMBL" id="CAE0629809.1"/>
    </source>
</evidence>
<dbReference type="SUPFAM" id="SSF57903">
    <property type="entry name" value="FYVE/PHD zinc finger"/>
    <property type="match status" value="1"/>
</dbReference>
<accession>A0A6V1PMW1</accession>
<dbReference type="PANTHER" id="PTHR39490:SF8">
    <property type="entry name" value="ZINC FINGER FYVE DOMAIN-CONTAINING PROTEIN 21"/>
    <property type="match status" value="1"/>
</dbReference>